<organism evidence="7 8">
    <name type="scientific">Hesseltinella vesiculosa</name>
    <dbReference type="NCBI Taxonomy" id="101127"/>
    <lineage>
        <taxon>Eukaryota</taxon>
        <taxon>Fungi</taxon>
        <taxon>Fungi incertae sedis</taxon>
        <taxon>Mucoromycota</taxon>
        <taxon>Mucoromycotina</taxon>
        <taxon>Mucoromycetes</taxon>
        <taxon>Mucorales</taxon>
        <taxon>Cunninghamellaceae</taxon>
        <taxon>Hesseltinella</taxon>
    </lineage>
</organism>
<name>A0A1X2GK40_9FUNG</name>
<dbReference type="InterPro" id="IPR000198">
    <property type="entry name" value="RhoGAP_dom"/>
</dbReference>
<dbReference type="Pfam" id="PF00620">
    <property type="entry name" value="RhoGAP"/>
    <property type="match status" value="1"/>
</dbReference>
<sequence length="679" mass="76350">MESSTEAYVYYDPTKQNAWVDAILNGLGPNKQRYYKVASLQLVTLLVIVIAKTEYFSAISEVETTSCAVGLMNMIGNKGGCAVRLRLYDSYLCFVVSHLAAFTNNCERRNQDFREIAKRVLFKHQSDPSLAYLSHAWNGGGDEGVAYLAHHGTVLDSSKQASVFHADHLIWLGDLNYRINLSEAEVKQRLAVNNYEELLDYDQLMIERRAGRTFPMFEEGPVEFAPTYKFDAGTDRYDTSAKRRAPSWTDRILWKKPILGREGLTQLNYNNCMAMMLSDHKPVQSVFRAQIRELNRQKQSATRRALQQQLTETPEEMAKGTISSSFIEFDDVQFLEYKEKTLVLENTGQVVAPFYFLAKLDEAQAIPPWLQVSPQQGLLGPGEKILLQFEIMIDASVSAPFNQGQELSHILILRLENAKDFFISIRGNYQRTCFGVPLHLLSPMTIPSVNAEASLTSPPERRKHLLQSAKTTLANPSDPPGSVSPSSSSSSLSTSQQANLPKELWRLLTFLWNKNMLTLPNLFLEHGDRMICDYIRKCLDAGDTFDPSILLGEEEDQTQEAVGANSVIDVLVAFLECLPEPVIPTQFYAEALAASDAPDRIKLLKDKLPPLYRNVLLYITSFLADAIQYAPAAVKQDRRSCIVSLFTVLLRPDLAYKETNPALAQLKKEKLISHLLSIA</sequence>
<evidence type="ECO:0000256" key="2">
    <source>
        <dbReference type="ARBA" id="ARBA00004580"/>
    </source>
</evidence>
<evidence type="ECO:0000256" key="1">
    <source>
        <dbReference type="ARBA" id="ARBA00004146"/>
    </source>
</evidence>
<dbReference type="Gene3D" id="2.60.40.10">
    <property type="entry name" value="Immunoglobulins"/>
    <property type="match status" value="1"/>
</dbReference>
<proteinExistence type="predicted"/>
<reference evidence="7 8" key="1">
    <citation type="submission" date="2016-07" db="EMBL/GenBank/DDBJ databases">
        <title>Pervasive Adenine N6-methylation of Active Genes in Fungi.</title>
        <authorList>
            <consortium name="DOE Joint Genome Institute"/>
            <person name="Mondo S.J."/>
            <person name="Dannebaum R.O."/>
            <person name="Kuo R.C."/>
            <person name="Labutti K."/>
            <person name="Haridas S."/>
            <person name="Kuo A."/>
            <person name="Salamov A."/>
            <person name="Ahrendt S.R."/>
            <person name="Lipzen A."/>
            <person name="Sullivan W."/>
            <person name="Andreopoulos W.B."/>
            <person name="Clum A."/>
            <person name="Lindquist E."/>
            <person name="Daum C."/>
            <person name="Ramamoorthy G.K."/>
            <person name="Gryganskyi A."/>
            <person name="Culley D."/>
            <person name="Magnuson J.K."/>
            <person name="James T.Y."/>
            <person name="O'Malley M.A."/>
            <person name="Stajich J.E."/>
            <person name="Spatafora J.W."/>
            <person name="Visel A."/>
            <person name="Grigoriev I.V."/>
        </authorList>
    </citation>
    <scope>NUCLEOTIDE SEQUENCE [LARGE SCALE GENOMIC DNA]</scope>
    <source>
        <strain evidence="7 8">NRRL 3301</strain>
    </source>
</reference>
<dbReference type="GO" id="GO:0046856">
    <property type="term" value="P:phosphatidylinositol dephosphorylation"/>
    <property type="evidence" value="ECO:0007669"/>
    <property type="project" value="InterPro"/>
</dbReference>
<dbReference type="GO" id="GO:0004439">
    <property type="term" value="F:phosphatidylinositol-4,5-bisphosphate 5-phosphatase activity"/>
    <property type="evidence" value="ECO:0007669"/>
    <property type="project" value="TreeGrafter"/>
</dbReference>
<dbReference type="Pfam" id="PF22669">
    <property type="entry name" value="Exo_endo_phos2"/>
    <property type="match status" value="1"/>
</dbReference>
<dbReference type="InterPro" id="IPR013783">
    <property type="entry name" value="Ig-like_fold"/>
</dbReference>
<evidence type="ECO:0000259" key="6">
    <source>
        <dbReference type="PROSITE" id="PS50238"/>
    </source>
</evidence>
<dbReference type="Gene3D" id="3.60.10.10">
    <property type="entry name" value="Endonuclease/exonuclease/phosphatase"/>
    <property type="match status" value="1"/>
</dbReference>
<dbReference type="InterPro" id="IPR008936">
    <property type="entry name" value="Rho_GTPase_activation_prot"/>
</dbReference>
<dbReference type="SMART" id="SM00128">
    <property type="entry name" value="IPPc"/>
    <property type="match status" value="1"/>
</dbReference>
<dbReference type="OrthoDB" id="7862313at2759"/>
<dbReference type="GO" id="GO:0031901">
    <property type="term" value="C:early endosome membrane"/>
    <property type="evidence" value="ECO:0007669"/>
    <property type="project" value="UniProtKB-SubCell"/>
</dbReference>
<feature type="region of interest" description="Disordered" evidence="5">
    <location>
        <begin position="472"/>
        <end position="494"/>
    </location>
</feature>
<dbReference type="GO" id="GO:0007165">
    <property type="term" value="P:signal transduction"/>
    <property type="evidence" value="ECO:0007669"/>
    <property type="project" value="InterPro"/>
</dbReference>
<feature type="domain" description="Rho-GAP" evidence="6">
    <location>
        <begin position="490"/>
        <end position="679"/>
    </location>
</feature>
<dbReference type="Gene3D" id="1.10.555.10">
    <property type="entry name" value="Rho GTPase activation protein"/>
    <property type="match status" value="1"/>
</dbReference>
<dbReference type="InterPro" id="IPR000300">
    <property type="entry name" value="IPPc"/>
</dbReference>
<accession>A0A1X2GK40</accession>
<dbReference type="InterPro" id="IPR046985">
    <property type="entry name" value="IP5"/>
</dbReference>
<keyword evidence="8" id="KW-1185">Reference proteome</keyword>
<keyword evidence="4" id="KW-0968">Cytoplasmic vesicle</keyword>
<dbReference type="SUPFAM" id="SSF48350">
    <property type="entry name" value="GTPase activation domain, GAP"/>
    <property type="match status" value="1"/>
</dbReference>
<dbReference type="PROSITE" id="PS50238">
    <property type="entry name" value="RHOGAP"/>
    <property type="match status" value="1"/>
</dbReference>
<evidence type="ECO:0000256" key="5">
    <source>
        <dbReference type="SAM" id="MobiDB-lite"/>
    </source>
</evidence>
<comment type="subcellular location">
    <subcellularLocation>
        <location evidence="2">Cytoplasmic vesicle</location>
        <location evidence="2">Phagosome membrane</location>
    </subcellularLocation>
    <subcellularLocation>
        <location evidence="1">Early endosome membrane</location>
    </subcellularLocation>
</comment>
<dbReference type="EMBL" id="MCGT01000011">
    <property type="protein sequence ID" value="ORX55629.1"/>
    <property type="molecule type" value="Genomic_DNA"/>
</dbReference>
<evidence type="ECO:0000313" key="8">
    <source>
        <dbReference type="Proteomes" id="UP000242146"/>
    </source>
</evidence>
<dbReference type="InterPro" id="IPR048869">
    <property type="entry name" value="OCRL-1_2_ASH"/>
</dbReference>
<comment type="caution">
    <text evidence="7">The sequence shown here is derived from an EMBL/GenBank/DDBJ whole genome shotgun (WGS) entry which is preliminary data.</text>
</comment>
<dbReference type="STRING" id="101127.A0A1X2GK40"/>
<dbReference type="Proteomes" id="UP000242146">
    <property type="component" value="Unassembled WGS sequence"/>
</dbReference>
<protein>
    <submittedName>
        <fullName evidence="7">DNase I-like protein</fullName>
    </submittedName>
</protein>
<gene>
    <name evidence="7" type="ORF">DM01DRAFT_319520</name>
</gene>
<evidence type="ECO:0000313" key="7">
    <source>
        <dbReference type="EMBL" id="ORX55629.1"/>
    </source>
</evidence>
<evidence type="ECO:0000256" key="3">
    <source>
        <dbReference type="ARBA" id="ARBA00022753"/>
    </source>
</evidence>
<dbReference type="AlphaFoldDB" id="A0A1X2GK40"/>
<feature type="compositionally biased region" description="Low complexity" evidence="5">
    <location>
        <begin position="480"/>
        <end position="494"/>
    </location>
</feature>
<dbReference type="PANTHER" id="PTHR11200:SF300">
    <property type="entry name" value="TYPE II INOSITOL 1,4,5-TRISPHOSPHATE 5-PHOSPHATASE"/>
    <property type="match status" value="1"/>
</dbReference>
<dbReference type="PANTHER" id="PTHR11200">
    <property type="entry name" value="INOSITOL 5-PHOSPHATASE"/>
    <property type="match status" value="1"/>
</dbReference>
<evidence type="ECO:0000256" key="4">
    <source>
        <dbReference type="ARBA" id="ARBA00023329"/>
    </source>
</evidence>
<dbReference type="Pfam" id="PF21310">
    <property type="entry name" value="OCRL-like_ASH"/>
    <property type="match status" value="1"/>
</dbReference>
<dbReference type="SUPFAM" id="SSF56219">
    <property type="entry name" value="DNase I-like"/>
    <property type="match status" value="1"/>
</dbReference>
<dbReference type="SMART" id="SM00324">
    <property type="entry name" value="RhoGAP"/>
    <property type="match status" value="1"/>
</dbReference>
<keyword evidence="3" id="KW-0967">Endosome</keyword>
<dbReference type="InterPro" id="IPR036691">
    <property type="entry name" value="Endo/exonu/phosph_ase_sf"/>
</dbReference>